<dbReference type="NCBIfam" id="TIGR00276">
    <property type="entry name" value="tRNA epoxyqueuosine(34) reductase QueG"/>
    <property type="match status" value="1"/>
</dbReference>
<dbReference type="InterPro" id="IPR017900">
    <property type="entry name" value="4Fe4S_Fe_S_CS"/>
</dbReference>
<dbReference type="GO" id="GO:0008616">
    <property type="term" value="P:tRNA queuosine(34) biosynthetic process"/>
    <property type="evidence" value="ECO:0007669"/>
    <property type="project" value="UniProtKB-KW"/>
</dbReference>
<sequence>MLSVLYSNNFMNYELGIKLKHRAREENFELVGIAQILPQKRLSLRSAASEAWLGAGHQASMPWMQDPYRQEIDQLLPGAKSILAVGLQYYTGIERNPEKLAIARYGWGEDYHKIIDQRLRRIGRWLQEQRPNTRWRTCVDTAPFLDKTWAEEAGLGWIGKNSNLIHSQKGSWLFIGHLLTDVLLPYDKPAESLCGSCRRCLEACPTGALTEPFVIDSRLCIAFHTIENRNSQLPENIKEHMGLWIAGCDICQDVCPWNQSPLSFSKNLHLYPKSWLLNLTTQNTKMWKDEIWNRRLRGSTLRRIKPWMWRRNIGHHTRT</sequence>
<proteinExistence type="inferred from homology"/>
<dbReference type="InterPro" id="IPR004453">
    <property type="entry name" value="QueG"/>
</dbReference>
<keyword evidence="2" id="KW-0963">Cytoplasm</keyword>
<keyword evidence="1" id="KW-0408">Iron</keyword>
<dbReference type="SUPFAM" id="SSF46548">
    <property type="entry name" value="alpha-helical ferredoxin"/>
    <property type="match status" value="1"/>
</dbReference>
<dbReference type="Pfam" id="PF08331">
    <property type="entry name" value="QueG_DUF1730"/>
    <property type="match status" value="1"/>
</dbReference>
<keyword evidence="7" id="KW-0934">Plastid</keyword>
<keyword evidence="1" id="KW-0004">4Fe-4S</keyword>
<dbReference type="AlphaFoldDB" id="A0A2H4ZPD2"/>
<dbReference type="PANTHER" id="PTHR30002:SF4">
    <property type="entry name" value="EPOXYQUEUOSINE REDUCTASE"/>
    <property type="match status" value="1"/>
</dbReference>
<dbReference type="PANTHER" id="PTHR30002">
    <property type="entry name" value="EPOXYQUEUOSINE REDUCTASE"/>
    <property type="match status" value="1"/>
</dbReference>
<dbReference type="PROSITE" id="PS00198">
    <property type="entry name" value="4FE4S_FER_1"/>
    <property type="match status" value="1"/>
</dbReference>
<gene>
    <name evidence="7" type="ORF">PLO_400</name>
</gene>
<dbReference type="Pfam" id="PF13484">
    <property type="entry name" value="Fer4_16"/>
    <property type="match status" value="1"/>
</dbReference>
<dbReference type="InterPro" id="IPR013542">
    <property type="entry name" value="QueG_DUF1730"/>
</dbReference>
<evidence type="ECO:0000259" key="6">
    <source>
        <dbReference type="PROSITE" id="PS51379"/>
    </source>
</evidence>
<dbReference type="HAMAP" id="MF_00916">
    <property type="entry name" value="QueG"/>
    <property type="match status" value="1"/>
</dbReference>
<evidence type="ECO:0000313" key="7">
    <source>
        <dbReference type="EMBL" id="AUG32396.1"/>
    </source>
</evidence>
<keyword evidence="5" id="KW-0560">Oxidoreductase</keyword>
<evidence type="ECO:0000256" key="4">
    <source>
        <dbReference type="ARBA" id="ARBA00022785"/>
    </source>
</evidence>
<keyword evidence="1" id="KW-0411">Iron-sulfur</keyword>
<reference evidence="7" key="1">
    <citation type="submission" date="2017-10" db="EMBL/GenBank/DDBJ databases">
        <title>Paulinella longichromatophora chromatophore genome.</title>
        <authorList>
            <person name="Lhee D."/>
            <person name="Yoon H.S."/>
        </authorList>
    </citation>
    <scope>NUCLEOTIDE SEQUENCE</scope>
</reference>
<organism evidence="7">
    <name type="scientific">Paulinella longichromatophora</name>
    <dbReference type="NCBI Taxonomy" id="1708747"/>
    <lineage>
        <taxon>Eukaryota</taxon>
        <taxon>Sar</taxon>
        <taxon>Rhizaria</taxon>
        <taxon>Cercozoa</taxon>
        <taxon>Imbricatea</taxon>
        <taxon>Silicofilosea</taxon>
        <taxon>Euglyphida</taxon>
        <taxon>Paulinellidae</taxon>
        <taxon>Paulinella</taxon>
    </lineage>
</organism>
<evidence type="ECO:0000256" key="2">
    <source>
        <dbReference type="ARBA" id="ARBA00022490"/>
    </source>
</evidence>
<dbReference type="InterPro" id="IPR017896">
    <property type="entry name" value="4Fe4S_Fe-S-bd"/>
</dbReference>
<name>A0A2H4ZPD2_9EUKA</name>
<dbReference type="EMBL" id="MG264610">
    <property type="protein sequence ID" value="AUG32396.1"/>
    <property type="molecule type" value="Genomic_DNA"/>
</dbReference>
<dbReference type="GO" id="GO:0051539">
    <property type="term" value="F:4 iron, 4 sulfur cluster binding"/>
    <property type="evidence" value="ECO:0007669"/>
    <property type="project" value="UniProtKB-KW"/>
</dbReference>
<feature type="domain" description="4Fe-4S ferredoxin-type" evidence="6">
    <location>
        <begin position="185"/>
        <end position="214"/>
    </location>
</feature>
<keyword evidence="1" id="KW-0479">Metal-binding</keyword>
<dbReference type="Gene3D" id="3.30.70.20">
    <property type="match status" value="1"/>
</dbReference>
<protein>
    <submittedName>
        <fullName evidence="7">4Fe-4S cluster binding protein</fullName>
    </submittedName>
</protein>
<accession>A0A2H4ZPD2</accession>
<evidence type="ECO:0000256" key="3">
    <source>
        <dbReference type="ARBA" id="ARBA00022694"/>
    </source>
</evidence>
<dbReference type="GO" id="GO:0052693">
    <property type="term" value="F:epoxyqueuosine reductase activity"/>
    <property type="evidence" value="ECO:0007669"/>
    <property type="project" value="TreeGrafter"/>
</dbReference>
<evidence type="ECO:0000256" key="5">
    <source>
        <dbReference type="ARBA" id="ARBA00023002"/>
    </source>
</evidence>
<dbReference type="PROSITE" id="PS51379">
    <property type="entry name" value="4FE4S_FER_2"/>
    <property type="match status" value="1"/>
</dbReference>
<evidence type="ECO:0000256" key="1">
    <source>
        <dbReference type="ARBA" id="ARBA00022485"/>
    </source>
</evidence>
<geneLocation type="plastid" evidence="7"/>
<keyword evidence="3" id="KW-0819">tRNA processing</keyword>
<keyword evidence="4" id="KW-0671">Queuosine biosynthesis</keyword>